<protein>
    <recommendedName>
        <fullName evidence="5">Acyl-CoA synthetase</fullName>
    </recommendedName>
</protein>
<dbReference type="RefSeq" id="WP_328602880.1">
    <property type="nucleotide sequence ID" value="NZ_WRPP01000013.1"/>
</dbReference>
<proteinExistence type="inferred from homology"/>
<dbReference type="Gene3D" id="3.40.50.12780">
    <property type="entry name" value="N-terminal domain of ligase-like"/>
    <property type="match status" value="1"/>
</dbReference>
<dbReference type="GO" id="GO:0016020">
    <property type="term" value="C:membrane"/>
    <property type="evidence" value="ECO:0007669"/>
    <property type="project" value="TreeGrafter"/>
</dbReference>
<accession>A0A7K1V9Q9</accession>
<evidence type="ECO:0000313" key="7">
    <source>
        <dbReference type="EMBL" id="MVU83370.1"/>
    </source>
</evidence>
<sequence>MQQIEVPASYHIAEHAALTDIVDDLAGSTPDFVAFQVPGEGGWTDITAARFAGEIRAVAKGLIASGVQPGDRVAIMSSTRYEWTLLDFAIWTAGACTVAIYATSSTEQARWILENSGTRLLIVENASHRGVVAEIGGADLGLLCIDEGAVDTLVERGSALDDTVLKQRREAIGASAPATLIYTAGTTGRPKGVMLTHGNLLAEVTAVPIALSGFVSAGDRTLLFLPMAHVFARVIAIGTLVMRVTVAHTSDWSTLSDQFASYRPEFILAVPRVFEKVYNGARQRAADSGRGRLFDLAADTAIAWSEALQDGGPGPLLRLRHALFDRLVYSKLRAALGGRCHAAVSGGGPLGARLGHFFRGIGLTVYEGWGLTETSAAVTVNTADRIRIGTVGRPIEGHGVRVAADGELLVRGPVVFSGYWNNPAANAESFEDGWFRTGDLGYVDADGFVGITGRKKELIVTAAGKNVSPAQLEDVVRAHPLVGQCMVVGDGRPFIGVLVTIDREALPGWRQRHGVDEATPVTDLVGHAGLVSEIDSAVAAANATVSKAESIKKIRILSDDWTEAGGELTPKLSLKRPVVLSKYAAEVEALYS</sequence>
<dbReference type="Proteomes" id="UP000466794">
    <property type="component" value="Unassembled WGS sequence"/>
</dbReference>
<evidence type="ECO:0000259" key="6">
    <source>
        <dbReference type="Pfam" id="PF00501"/>
    </source>
</evidence>
<dbReference type="InterPro" id="IPR042099">
    <property type="entry name" value="ANL_N_sf"/>
</dbReference>
<evidence type="ECO:0000256" key="1">
    <source>
        <dbReference type="ARBA" id="ARBA00006432"/>
    </source>
</evidence>
<evidence type="ECO:0000256" key="3">
    <source>
        <dbReference type="ARBA" id="ARBA00022832"/>
    </source>
</evidence>
<comment type="caution">
    <text evidence="7">The sequence shown here is derived from an EMBL/GenBank/DDBJ whole genome shotgun (WGS) entry which is preliminary data.</text>
</comment>
<evidence type="ECO:0000313" key="8">
    <source>
        <dbReference type="Proteomes" id="UP000466794"/>
    </source>
</evidence>
<dbReference type="InterPro" id="IPR000873">
    <property type="entry name" value="AMP-dep_synth/lig_dom"/>
</dbReference>
<feature type="domain" description="AMP-dependent synthetase/ligase" evidence="6">
    <location>
        <begin position="26"/>
        <end position="420"/>
    </location>
</feature>
<comment type="similarity">
    <text evidence="1">Belongs to the ATP-dependent AMP-binding enzyme family.</text>
</comment>
<dbReference type="EMBL" id="WRPP01000013">
    <property type="protein sequence ID" value="MVU83370.1"/>
    <property type="molecule type" value="Genomic_DNA"/>
</dbReference>
<dbReference type="AlphaFoldDB" id="A0A7K1V9Q9"/>
<dbReference type="GO" id="GO:0004467">
    <property type="term" value="F:long-chain fatty acid-CoA ligase activity"/>
    <property type="evidence" value="ECO:0007669"/>
    <property type="project" value="TreeGrafter"/>
</dbReference>
<evidence type="ECO:0000256" key="5">
    <source>
        <dbReference type="ARBA" id="ARBA00032875"/>
    </source>
</evidence>
<dbReference type="SUPFAM" id="SSF56801">
    <property type="entry name" value="Acetyl-CoA synthetase-like"/>
    <property type="match status" value="1"/>
</dbReference>
<dbReference type="PROSITE" id="PS00455">
    <property type="entry name" value="AMP_BINDING"/>
    <property type="match status" value="1"/>
</dbReference>
<keyword evidence="4" id="KW-0443">Lipid metabolism</keyword>
<dbReference type="InterPro" id="IPR020845">
    <property type="entry name" value="AMP-binding_CS"/>
</dbReference>
<dbReference type="Pfam" id="PF23562">
    <property type="entry name" value="AMP-binding_C_3"/>
    <property type="match status" value="1"/>
</dbReference>
<keyword evidence="8" id="KW-1185">Reference proteome</keyword>
<dbReference type="PANTHER" id="PTHR43272">
    <property type="entry name" value="LONG-CHAIN-FATTY-ACID--COA LIGASE"/>
    <property type="match status" value="1"/>
</dbReference>
<evidence type="ECO:0000256" key="2">
    <source>
        <dbReference type="ARBA" id="ARBA00022598"/>
    </source>
</evidence>
<gene>
    <name evidence="7" type="ORF">GPX89_39805</name>
</gene>
<reference evidence="7 8" key="1">
    <citation type="submission" date="2019-12" db="EMBL/GenBank/DDBJ databases">
        <title>Nocardia sp. nov. ET3-3 isolated from soil.</title>
        <authorList>
            <person name="Kanchanasin P."/>
            <person name="Tanasupawat S."/>
            <person name="Yuki M."/>
            <person name="Kudo T."/>
        </authorList>
    </citation>
    <scope>NUCLEOTIDE SEQUENCE [LARGE SCALE GENOMIC DNA]</scope>
    <source>
        <strain evidence="7 8">ET3-3</strain>
    </source>
</reference>
<dbReference type="Pfam" id="PF00501">
    <property type="entry name" value="AMP-binding"/>
    <property type="match status" value="1"/>
</dbReference>
<keyword evidence="3" id="KW-0276">Fatty acid metabolism</keyword>
<evidence type="ECO:0000256" key="4">
    <source>
        <dbReference type="ARBA" id="ARBA00023098"/>
    </source>
</evidence>
<dbReference type="PANTHER" id="PTHR43272:SF32">
    <property type="entry name" value="AMP-DEPENDENT SYNTHETASE_LIGASE DOMAIN-CONTAINING PROTEIN"/>
    <property type="match status" value="1"/>
</dbReference>
<dbReference type="CDD" id="cd05907">
    <property type="entry name" value="VL_LC_FACS_like"/>
    <property type="match status" value="1"/>
</dbReference>
<keyword evidence="2" id="KW-0436">Ligase</keyword>
<name>A0A7K1V9Q9_9NOCA</name>
<organism evidence="7 8">
    <name type="scientific">Nocardia terrae</name>
    <dbReference type="NCBI Taxonomy" id="2675851"/>
    <lineage>
        <taxon>Bacteria</taxon>
        <taxon>Bacillati</taxon>
        <taxon>Actinomycetota</taxon>
        <taxon>Actinomycetes</taxon>
        <taxon>Mycobacteriales</taxon>
        <taxon>Nocardiaceae</taxon>
        <taxon>Nocardia</taxon>
    </lineage>
</organism>